<evidence type="ECO:0000256" key="2">
    <source>
        <dbReference type="ARBA" id="ARBA00033753"/>
    </source>
</evidence>
<keyword evidence="1" id="KW-0949">S-adenosyl-L-methionine</keyword>
<dbReference type="InterPro" id="IPR041369">
    <property type="entry name" value="TrmO_C"/>
</dbReference>
<gene>
    <name evidence="4" type="ORF">DFR31_0819</name>
</gene>
<dbReference type="GO" id="GO:0032259">
    <property type="term" value="P:methylation"/>
    <property type="evidence" value="ECO:0007669"/>
    <property type="project" value="UniProtKB-KW"/>
</dbReference>
<evidence type="ECO:0000259" key="3">
    <source>
        <dbReference type="PROSITE" id="PS51668"/>
    </source>
</evidence>
<dbReference type="PROSITE" id="PS51668">
    <property type="entry name" value="TSAA_2"/>
    <property type="match status" value="1"/>
</dbReference>
<dbReference type="InterPro" id="IPR036413">
    <property type="entry name" value="YaeB-like_sf"/>
</dbReference>
<dbReference type="EMBL" id="RCDA01000001">
    <property type="protein sequence ID" value="RLK50910.1"/>
    <property type="molecule type" value="Genomic_DNA"/>
</dbReference>
<sequence>MPPIQPIGRVRTPFPERFGIPRQGGLVEAIPGTLDLDAPHDRPEAWQGIEAFSHLWLVTWFHAGKGQGGLTVRPPRLGGNRRLGVFATRAPYRPNPMGLSLVRLAEADLSGPRARIVIRGPDLLDRTPLLDVKPYVPYCDAVPDARGGFAATAPDPLLRVVWTDAARRRAEAEAGRHAGLVALIEAVLAADPRPAYQKSAGRQYGVRLYDLDVHWRVVEGVVEVLGVQRVGA</sequence>
<feature type="domain" description="TsaA-like" evidence="3">
    <location>
        <begin position="4"/>
        <end position="144"/>
    </location>
</feature>
<reference evidence="4 5" key="1">
    <citation type="submission" date="2018-10" db="EMBL/GenBank/DDBJ databases">
        <title>Genomic Encyclopedia of Type Strains, Phase IV (KMG-IV): sequencing the most valuable type-strain genomes for metagenomic binning, comparative biology and taxonomic classification.</title>
        <authorList>
            <person name="Goeker M."/>
        </authorList>
    </citation>
    <scope>NUCLEOTIDE SEQUENCE [LARGE SCALE GENOMIC DNA]</scope>
    <source>
        <strain evidence="4 5">DSM 12769</strain>
    </source>
</reference>
<keyword evidence="4" id="KW-0808">Transferase</keyword>
<dbReference type="Gene3D" id="2.40.30.70">
    <property type="entry name" value="YaeB-like"/>
    <property type="match status" value="1"/>
</dbReference>
<dbReference type="InterPro" id="IPR023368">
    <property type="entry name" value="UPF0066_cons_site"/>
</dbReference>
<dbReference type="InterPro" id="IPR023370">
    <property type="entry name" value="TrmO-like_N"/>
</dbReference>
<dbReference type="Pfam" id="PF01980">
    <property type="entry name" value="TrmO_N"/>
    <property type="match status" value="1"/>
</dbReference>
<organism evidence="4 5">
    <name type="scientific">Alkalispirillum mobile</name>
    <dbReference type="NCBI Taxonomy" id="85925"/>
    <lineage>
        <taxon>Bacteria</taxon>
        <taxon>Pseudomonadati</taxon>
        <taxon>Pseudomonadota</taxon>
        <taxon>Gammaproteobacteria</taxon>
        <taxon>Chromatiales</taxon>
        <taxon>Ectothiorhodospiraceae</taxon>
        <taxon>Alkalispirillum</taxon>
    </lineage>
</organism>
<keyword evidence="4" id="KW-0489">Methyltransferase</keyword>
<evidence type="ECO:0000313" key="5">
    <source>
        <dbReference type="Proteomes" id="UP000275461"/>
    </source>
</evidence>
<dbReference type="Gene3D" id="3.30.2310.10">
    <property type="entry name" value="YaeB-like"/>
    <property type="match status" value="1"/>
</dbReference>
<dbReference type="InterPro" id="IPR040372">
    <property type="entry name" value="YaeB-like"/>
</dbReference>
<keyword evidence="5" id="KW-1185">Reference proteome</keyword>
<evidence type="ECO:0000256" key="1">
    <source>
        <dbReference type="ARBA" id="ARBA00022691"/>
    </source>
</evidence>
<name>A0A498CCE4_9GAMM</name>
<dbReference type="SUPFAM" id="SSF118196">
    <property type="entry name" value="YaeB-like"/>
    <property type="match status" value="1"/>
</dbReference>
<dbReference type="PANTHER" id="PTHR12818:SF0">
    <property type="entry name" value="TRNA (ADENINE(37)-N6)-METHYLTRANSFERASE"/>
    <property type="match status" value="1"/>
</dbReference>
<comment type="caution">
    <text evidence="4">The sequence shown here is derived from an EMBL/GenBank/DDBJ whole genome shotgun (WGS) entry which is preliminary data.</text>
</comment>
<accession>A0A498CCE4</accession>
<dbReference type="Pfam" id="PF18389">
    <property type="entry name" value="TrmO_C"/>
    <property type="match status" value="1"/>
</dbReference>
<dbReference type="PANTHER" id="PTHR12818">
    <property type="entry name" value="TRNA (ADENINE(37)-N6)-METHYLTRANSFERASE"/>
    <property type="match status" value="1"/>
</dbReference>
<dbReference type="NCBIfam" id="TIGR00104">
    <property type="entry name" value="tRNA_TsaA"/>
    <property type="match status" value="1"/>
</dbReference>
<dbReference type="PROSITE" id="PS01318">
    <property type="entry name" value="TSAA_1"/>
    <property type="match status" value="1"/>
</dbReference>
<protein>
    <submittedName>
        <fullName evidence="4">tRNA-Thr(GGU) m(6)t(6)A37 methyltransferase TsaA</fullName>
    </submittedName>
</protein>
<dbReference type="OrthoDB" id="9804309at2"/>
<dbReference type="Proteomes" id="UP000275461">
    <property type="component" value="Unassembled WGS sequence"/>
</dbReference>
<proteinExistence type="inferred from homology"/>
<dbReference type="GO" id="GO:0089715">
    <property type="term" value="F:tRNA (L-threonylcarbamoyladenosine(37)-C2) methyltransferase activity"/>
    <property type="evidence" value="ECO:0007669"/>
    <property type="project" value="TreeGrafter"/>
</dbReference>
<dbReference type="InterPro" id="IPR036414">
    <property type="entry name" value="YaeB_N_sf"/>
</dbReference>
<comment type="similarity">
    <text evidence="2">Belongs to the tRNA methyltransferase O family.</text>
</comment>
<dbReference type="AlphaFoldDB" id="A0A498CCE4"/>
<evidence type="ECO:0000313" key="4">
    <source>
        <dbReference type="EMBL" id="RLK50910.1"/>
    </source>
</evidence>
<dbReference type="CDD" id="cd09281">
    <property type="entry name" value="UPF0066"/>
    <property type="match status" value="1"/>
</dbReference>